<gene>
    <name evidence="1" type="ORF">RchiOBHm_Chr1g0382571</name>
</gene>
<accession>A0A2P6SPD6</accession>
<dbReference type="Proteomes" id="UP000238479">
    <property type="component" value="Chromosome 1"/>
</dbReference>
<proteinExistence type="predicted"/>
<evidence type="ECO:0000313" key="2">
    <source>
        <dbReference type="Proteomes" id="UP000238479"/>
    </source>
</evidence>
<keyword evidence="2" id="KW-1185">Reference proteome</keyword>
<organism evidence="1 2">
    <name type="scientific">Rosa chinensis</name>
    <name type="common">China rose</name>
    <dbReference type="NCBI Taxonomy" id="74649"/>
    <lineage>
        <taxon>Eukaryota</taxon>
        <taxon>Viridiplantae</taxon>
        <taxon>Streptophyta</taxon>
        <taxon>Embryophyta</taxon>
        <taxon>Tracheophyta</taxon>
        <taxon>Spermatophyta</taxon>
        <taxon>Magnoliopsida</taxon>
        <taxon>eudicotyledons</taxon>
        <taxon>Gunneridae</taxon>
        <taxon>Pentapetalae</taxon>
        <taxon>rosids</taxon>
        <taxon>fabids</taxon>
        <taxon>Rosales</taxon>
        <taxon>Rosaceae</taxon>
        <taxon>Rosoideae</taxon>
        <taxon>Rosoideae incertae sedis</taxon>
        <taxon>Rosa</taxon>
    </lineage>
</organism>
<name>A0A2P6SPD6_ROSCH</name>
<sequence length="209" mass="22885">MSLIKKPGRDGVAVNRGDGRDGVVSAGQEECVQPAPFGPLPKGYVWDRLYVSTKGVGRPLCAVPMCCLICSKFLDHMTEDCPHLHDESYSDRRWKVFHAPFVVKTAADILEESFIDQIDPEDAPFPTDADILEESFIDEIDPEDAPFPTDADILEQSFIDEIDPEDAPFPTDALVAEFSSFSTDALGAACRPKPSMVEKFSNNGDAATV</sequence>
<dbReference type="AlphaFoldDB" id="A0A2P6SPD6"/>
<protein>
    <submittedName>
        <fullName evidence="1">Putative transcription factor interactor and regulator CCHC(Zn) family</fullName>
    </submittedName>
</protein>
<evidence type="ECO:0000313" key="1">
    <source>
        <dbReference type="EMBL" id="PRQ60554.1"/>
    </source>
</evidence>
<dbReference type="EMBL" id="PDCK01000039">
    <property type="protein sequence ID" value="PRQ60554.1"/>
    <property type="molecule type" value="Genomic_DNA"/>
</dbReference>
<comment type="caution">
    <text evidence="1">The sequence shown here is derived from an EMBL/GenBank/DDBJ whole genome shotgun (WGS) entry which is preliminary data.</text>
</comment>
<dbReference type="Gramene" id="PRQ60554">
    <property type="protein sequence ID" value="PRQ60554"/>
    <property type="gene ID" value="RchiOBHm_Chr1g0382571"/>
</dbReference>
<reference evidence="1 2" key="1">
    <citation type="journal article" date="2018" name="Nat. Genet.">
        <title>The Rosa genome provides new insights in the design of modern roses.</title>
        <authorList>
            <person name="Bendahmane M."/>
        </authorList>
    </citation>
    <scope>NUCLEOTIDE SEQUENCE [LARGE SCALE GENOMIC DNA]</scope>
    <source>
        <strain evidence="2">cv. Old Blush</strain>
    </source>
</reference>